<dbReference type="SUPFAM" id="SSF53271">
    <property type="entry name" value="PRTase-like"/>
    <property type="match status" value="1"/>
</dbReference>
<protein>
    <submittedName>
        <fullName evidence="2">Predicted phosphoribosyltransferase</fullName>
    </submittedName>
</protein>
<evidence type="ECO:0000313" key="3">
    <source>
        <dbReference type="Proteomes" id="UP000219522"/>
    </source>
</evidence>
<comment type="caution">
    <text evidence="2">The sequence shown here is derived from an EMBL/GenBank/DDBJ whole genome shotgun (WGS) entry which is preliminary data.</text>
</comment>
<dbReference type="EMBL" id="OCSU01000001">
    <property type="protein sequence ID" value="SOE59101.1"/>
    <property type="molecule type" value="Genomic_DNA"/>
</dbReference>
<accession>A0A7Z7I4C9</accession>
<dbReference type="Pfam" id="PF00156">
    <property type="entry name" value="Pribosyltran"/>
    <property type="match status" value="1"/>
</dbReference>
<feature type="domain" description="Phosphoribosyltransferase" evidence="1">
    <location>
        <begin position="10"/>
        <end position="177"/>
    </location>
</feature>
<evidence type="ECO:0000313" key="2">
    <source>
        <dbReference type="EMBL" id="SOE59101.1"/>
    </source>
</evidence>
<dbReference type="OrthoDB" id="9810066at2"/>
<dbReference type="Gene3D" id="3.30.1310.20">
    <property type="entry name" value="PRTase-like"/>
    <property type="match status" value="1"/>
</dbReference>
<keyword evidence="2" id="KW-0808">Transferase</keyword>
<dbReference type="RefSeq" id="WP_062632362.1">
    <property type="nucleotide sequence ID" value="NZ_FCOG02000003.1"/>
</dbReference>
<keyword evidence="2" id="KW-0328">Glycosyltransferase</keyword>
<dbReference type="Proteomes" id="UP000219522">
    <property type="component" value="Unassembled WGS sequence"/>
</dbReference>
<evidence type="ECO:0000259" key="1">
    <source>
        <dbReference type="Pfam" id="PF00156"/>
    </source>
</evidence>
<dbReference type="CDD" id="cd06223">
    <property type="entry name" value="PRTases_typeI"/>
    <property type="match status" value="1"/>
</dbReference>
<dbReference type="AlphaFoldDB" id="A0A7Z7I4C9"/>
<dbReference type="GO" id="GO:0016757">
    <property type="term" value="F:glycosyltransferase activity"/>
    <property type="evidence" value="ECO:0007669"/>
    <property type="project" value="UniProtKB-KW"/>
</dbReference>
<proteinExistence type="predicted"/>
<gene>
    <name evidence="2" type="ORF">SAMN05446927_1695</name>
</gene>
<dbReference type="InterPro" id="IPR000836">
    <property type="entry name" value="PRTase_dom"/>
</dbReference>
<reference evidence="2 3" key="1">
    <citation type="submission" date="2017-09" db="EMBL/GenBank/DDBJ databases">
        <authorList>
            <person name="Varghese N."/>
            <person name="Submissions S."/>
        </authorList>
    </citation>
    <scope>NUCLEOTIDE SEQUENCE [LARGE SCALE GENOMIC DNA]</scope>
    <source>
        <strain evidence="2 3">OK806</strain>
    </source>
</reference>
<dbReference type="Gene3D" id="3.40.50.2020">
    <property type="match status" value="1"/>
</dbReference>
<dbReference type="InterPro" id="IPR029057">
    <property type="entry name" value="PRTase-like"/>
</dbReference>
<name>A0A7Z7I4C9_9BURK</name>
<keyword evidence="3" id="KW-1185">Reference proteome</keyword>
<organism evidence="2 3">
    <name type="scientific">Caballeronia arationis</name>
    <dbReference type="NCBI Taxonomy" id="1777142"/>
    <lineage>
        <taxon>Bacteria</taxon>
        <taxon>Pseudomonadati</taxon>
        <taxon>Pseudomonadota</taxon>
        <taxon>Betaproteobacteria</taxon>
        <taxon>Burkholderiales</taxon>
        <taxon>Burkholderiaceae</taxon>
        <taxon>Caballeronia</taxon>
    </lineage>
</organism>
<sequence>MESVYENRAEAGRVLARLLAGYAHRDDVLVLGLPRGGVPVAFEVARALDADLDVLVVRKLGVPVQPELAMGAIASGGAFYLDDDIVRYAGVSPAELDAVIASERIELARRERAYRGNRGPVEVEGRIAIVVDDGMATGATMKAAAMALRDRKPARIVAALPVAPADSESRVETVVDEFVCAMRPRSYFGVGQFYFDFSQTSDEEVFDLLREARRDSEARRLKKPSA</sequence>